<keyword evidence="10 15" id="KW-0472">Membrane</keyword>
<dbReference type="Pfam" id="PF13426">
    <property type="entry name" value="PAS_9"/>
    <property type="match status" value="1"/>
</dbReference>
<reference evidence="18 19" key="1">
    <citation type="submission" date="2022-05" db="EMBL/GenBank/DDBJ databases">
        <authorList>
            <consortium name="Genoscope - CEA"/>
            <person name="William W."/>
        </authorList>
    </citation>
    <scope>NUCLEOTIDE SEQUENCE [LARGE SCALE GENOMIC DNA]</scope>
</reference>
<dbReference type="InterPro" id="IPR000014">
    <property type="entry name" value="PAS"/>
</dbReference>
<evidence type="ECO:0000256" key="9">
    <source>
        <dbReference type="ARBA" id="ARBA00023065"/>
    </source>
</evidence>
<evidence type="ECO:0000256" key="11">
    <source>
        <dbReference type="ARBA" id="ARBA00023180"/>
    </source>
</evidence>
<evidence type="ECO:0000313" key="19">
    <source>
        <dbReference type="Proteomes" id="UP001159405"/>
    </source>
</evidence>
<evidence type="ECO:0000256" key="14">
    <source>
        <dbReference type="SAM" id="MobiDB-lite"/>
    </source>
</evidence>
<dbReference type="InterPro" id="IPR000700">
    <property type="entry name" value="PAS-assoc_C"/>
</dbReference>
<feature type="transmembrane region" description="Helical" evidence="15">
    <location>
        <begin position="300"/>
        <end position="322"/>
    </location>
</feature>
<keyword evidence="12" id="KW-0407">Ion channel</keyword>
<feature type="compositionally biased region" description="Basic and acidic residues" evidence="14">
    <location>
        <begin position="967"/>
        <end position="987"/>
    </location>
</feature>
<keyword evidence="9" id="KW-0406">Ion transport</keyword>
<feature type="compositionally biased region" description="Acidic residues" evidence="14">
    <location>
        <begin position="700"/>
        <end position="712"/>
    </location>
</feature>
<dbReference type="Gene3D" id="3.30.450.20">
    <property type="entry name" value="PAS domain"/>
    <property type="match status" value="1"/>
</dbReference>
<dbReference type="SMART" id="SM00086">
    <property type="entry name" value="PAC"/>
    <property type="match status" value="1"/>
</dbReference>
<dbReference type="InterPro" id="IPR005821">
    <property type="entry name" value="Ion_trans_dom"/>
</dbReference>
<keyword evidence="6" id="KW-0851">Voltage-gated channel</keyword>
<keyword evidence="11" id="KW-0325">Glycoprotein</keyword>
<evidence type="ECO:0000256" key="7">
    <source>
        <dbReference type="ARBA" id="ARBA00022958"/>
    </source>
</evidence>
<dbReference type="PRINTS" id="PR01463">
    <property type="entry name" value="EAGCHANLFMLY"/>
</dbReference>
<dbReference type="InterPro" id="IPR018490">
    <property type="entry name" value="cNMP-bd_dom_sf"/>
</dbReference>
<feature type="region of interest" description="Disordered" evidence="14">
    <location>
        <begin position="1272"/>
        <end position="1305"/>
    </location>
</feature>
<comment type="subcellular location">
    <subcellularLocation>
        <location evidence="1">Membrane</location>
        <topology evidence="1">Multi-pass membrane protein</topology>
    </subcellularLocation>
</comment>
<dbReference type="InterPro" id="IPR050818">
    <property type="entry name" value="KCNH_animal-type"/>
</dbReference>
<evidence type="ECO:0000256" key="4">
    <source>
        <dbReference type="ARBA" id="ARBA00022692"/>
    </source>
</evidence>
<evidence type="ECO:0000256" key="1">
    <source>
        <dbReference type="ARBA" id="ARBA00004141"/>
    </source>
</evidence>
<evidence type="ECO:0000256" key="3">
    <source>
        <dbReference type="ARBA" id="ARBA00022538"/>
    </source>
</evidence>
<dbReference type="SUPFAM" id="SSF51206">
    <property type="entry name" value="cAMP-binding domain-like"/>
    <property type="match status" value="1"/>
</dbReference>
<evidence type="ECO:0000256" key="15">
    <source>
        <dbReference type="SAM" id="Phobius"/>
    </source>
</evidence>
<feature type="transmembrane region" description="Helical" evidence="15">
    <location>
        <begin position="229"/>
        <end position="249"/>
    </location>
</feature>
<dbReference type="PROSITE" id="PS50113">
    <property type="entry name" value="PAC"/>
    <property type="match status" value="1"/>
</dbReference>
<feature type="transmembrane region" description="Helical" evidence="15">
    <location>
        <begin position="261"/>
        <end position="279"/>
    </location>
</feature>
<dbReference type="CDD" id="cd00038">
    <property type="entry name" value="CAP_ED"/>
    <property type="match status" value="1"/>
</dbReference>
<feature type="transmembrane region" description="Helical" evidence="15">
    <location>
        <begin position="462"/>
        <end position="486"/>
    </location>
</feature>
<protein>
    <submittedName>
        <fullName evidence="18">Uncharacterized protein</fullName>
    </submittedName>
</protein>
<dbReference type="InterPro" id="IPR035965">
    <property type="entry name" value="PAS-like_dom_sf"/>
</dbReference>
<accession>A0ABN8NR27</accession>
<sequence length="1489" mass="168908">MPIRRGRFAPQNTFLETIAQKFDRGNSNFVLGSAQEKNNYPIVYCSDGFCELTGFSRSELMRRSCGCSFLYGLETKQDDIASIQKALKTQVELKKEIMFYKKNGSPFWCLLDIVPIKNEKGNVVLFLASHKDVTKRKISGEVPEQDVASVGEKQKLSRSRSRKFSRDVLLHLSRQYQQSTTPTNKTNPRRPIKRARSFSFNAERLPQYKRESDKKSKFLFLHYSNTKGFWDWWILILTTYIAVMVPYNVAFRRNDRKRDLIIFDMVIELFFIMDIVVHFRTSFVDTSGRIIYDQRKIAIHYLKGWFILDFLAALPFEALYFLNQSWANSTFDRKGSSFNEGFLIQLLKCGRLLRLFRVVRKLQRYTEYSAILLTLLMIAFAMVAHWLACVWYVIGLSEIDDKSTVSWLYALGEAINKPYGNFTLGSGPDEGSSYVTALYFTLSSMTTVGFGNVAANTNSEKVFAVVTMLIGALMHAAIFGNVAAIIQKLYANRVRYHSRANEIKQFIRVHRIEQDLANRLEDYFHTTWSLSGGVDTSEILTTFPDELQSDVCMHLYKGLLELNSFSQAPRGCLRMLSLQVRTVYMGPGEVLLAQNDVINAIYYIANGSMEVLQGESVAAILGKGDLFGEDISRKIPARRSNGDVRALTYCDVYFITRERMQNVLHFYQDFAFKFSESLELTYDLGASERDIWRRGGLDSISEDEEEEEEETESISADGGLNHVSYTLQSNHCYGNSGRLNRRPGQIFDMYKKPNHFKSSELWRGFKKNNVSKGKSRANHVDQQLLSKLPSEEDSDENISMPQSPRSLNRQFSIDINADVKDSGQVFSPEEKSSSEPLSNPSLEWDQENLALNNNNNLLRNENNLESFEMTSRETGMSVLGEIAGDKEYHEEDKLLADHNSFGNVSSDNCSLASNKPAQEKKLSKDKSKHLYLAYELEDEDKTLPYSQGNLENIPELDKTENFSGINNDEHKPSHFKEEYDDTPRRSCENNERIGYTDFDSMCNTRRSSPFISSPVLSGSNRSPVHSIPVSPIQSTRGSIKRGFSELPFRNSLPDSLGQSRPTSPRDSSKKISPGVSSKDPRDNRENSGEGTKLSEGFLHQEIPKSPRNVFSGTFSKFGTPCRPVGSLKEGHNSRRGLARKGPLRRTMTEFNSPSGSNSSLNEKPLSSPRRRKVSAVMQPPTIFAPLVTNVNSPYKDFVPPVRESAITCDCESAEQEPGLNCRNCLEKATKEEDSDRTEDNSEDQTYDFYNNMENIIADYQRQSSSNKCGDYRFEDNDGDSNSLMTQTSEHSFTRQELKSDPSQKIDDLSTEYGSIKDLGDHFEQPFPSYSSLQRRPSISGAYSTHCIDEKEEIPESDDLGEFFRPMRTSFSEPHLSLRLPMLPGNNGRAELGTSHDEHVNSLLSDDTATRNLEEIFKDVYSTKEAIETLETILKSPEPDIVADLSDTKHTVQKLDEQVLNLNREVASLSSDVKTVLELLKGLKNGHVTV</sequence>
<feature type="compositionally biased region" description="Polar residues" evidence="14">
    <location>
        <begin position="797"/>
        <end position="807"/>
    </location>
</feature>
<keyword evidence="5" id="KW-0631">Potassium channel</keyword>
<feature type="compositionally biased region" description="Polar residues" evidence="14">
    <location>
        <begin position="1148"/>
        <end position="1161"/>
    </location>
</feature>
<dbReference type="EMBL" id="CALNXK010000026">
    <property type="protein sequence ID" value="CAH3113712.1"/>
    <property type="molecule type" value="Genomic_DNA"/>
</dbReference>
<dbReference type="PROSITE" id="PS50042">
    <property type="entry name" value="CNMP_BINDING_3"/>
    <property type="match status" value="1"/>
</dbReference>
<feature type="domain" description="Cyclic nucleotide-binding" evidence="16">
    <location>
        <begin position="584"/>
        <end position="664"/>
    </location>
</feature>
<dbReference type="SMART" id="SM00100">
    <property type="entry name" value="cNMP"/>
    <property type="match status" value="1"/>
</dbReference>
<feature type="domain" description="PAC" evidence="17">
    <location>
        <begin position="93"/>
        <end position="145"/>
    </location>
</feature>
<gene>
    <name evidence="18" type="ORF">PLOB_00022287</name>
</gene>
<dbReference type="InterPro" id="IPR014710">
    <property type="entry name" value="RmlC-like_jellyroll"/>
</dbReference>
<evidence type="ECO:0000259" key="17">
    <source>
        <dbReference type="PROSITE" id="PS50113"/>
    </source>
</evidence>
<dbReference type="Gene3D" id="1.10.287.70">
    <property type="match status" value="1"/>
</dbReference>
<keyword evidence="19" id="KW-1185">Reference proteome</keyword>
<keyword evidence="3" id="KW-0633">Potassium transport</keyword>
<evidence type="ECO:0000256" key="2">
    <source>
        <dbReference type="ARBA" id="ARBA00022448"/>
    </source>
</evidence>
<evidence type="ECO:0000256" key="6">
    <source>
        <dbReference type="ARBA" id="ARBA00022882"/>
    </source>
</evidence>
<dbReference type="Gene3D" id="1.10.1200.260">
    <property type="match status" value="1"/>
</dbReference>
<organism evidence="18 19">
    <name type="scientific">Porites lobata</name>
    <dbReference type="NCBI Taxonomy" id="104759"/>
    <lineage>
        <taxon>Eukaryota</taxon>
        <taxon>Metazoa</taxon>
        <taxon>Cnidaria</taxon>
        <taxon>Anthozoa</taxon>
        <taxon>Hexacorallia</taxon>
        <taxon>Scleractinia</taxon>
        <taxon>Fungiina</taxon>
        <taxon>Poritidae</taxon>
        <taxon>Porites</taxon>
    </lineage>
</organism>
<keyword evidence="4 15" id="KW-0812">Transmembrane</keyword>
<evidence type="ECO:0000256" key="12">
    <source>
        <dbReference type="ARBA" id="ARBA00023303"/>
    </source>
</evidence>
<dbReference type="InterPro" id="IPR000595">
    <property type="entry name" value="cNMP-bd_dom"/>
</dbReference>
<dbReference type="Pfam" id="PF00520">
    <property type="entry name" value="Ion_trans"/>
    <property type="match status" value="1"/>
</dbReference>
<evidence type="ECO:0000313" key="18">
    <source>
        <dbReference type="EMBL" id="CAH3113712.1"/>
    </source>
</evidence>
<keyword evidence="2" id="KW-0813">Transport</keyword>
<dbReference type="CDD" id="cd00130">
    <property type="entry name" value="PAS"/>
    <property type="match status" value="1"/>
</dbReference>
<feature type="region of interest" description="Disordered" evidence="14">
    <location>
        <begin position="959"/>
        <end position="987"/>
    </location>
</feature>
<evidence type="ECO:0000256" key="13">
    <source>
        <dbReference type="SAM" id="Coils"/>
    </source>
</evidence>
<feature type="region of interest" description="Disordered" evidence="14">
    <location>
        <begin position="698"/>
        <end position="720"/>
    </location>
</feature>
<feature type="compositionally biased region" description="Polar residues" evidence="14">
    <location>
        <begin position="1279"/>
        <end position="1290"/>
    </location>
</feature>
<dbReference type="PANTHER" id="PTHR10217">
    <property type="entry name" value="VOLTAGE AND LIGAND GATED POTASSIUM CHANNEL"/>
    <property type="match status" value="1"/>
</dbReference>
<feature type="region of interest" description="Disordered" evidence="14">
    <location>
        <begin position="1013"/>
        <end position="1170"/>
    </location>
</feature>
<keyword evidence="7" id="KW-0630">Potassium</keyword>
<feature type="compositionally biased region" description="Basic residues" evidence="14">
    <location>
        <begin position="1133"/>
        <end position="1143"/>
    </location>
</feature>
<evidence type="ECO:0000256" key="5">
    <source>
        <dbReference type="ARBA" id="ARBA00022826"/>
    </source>
</evidence>
<keyword evidence="13" id="KW-0175">Coiled coil</keyword>
<feature type="transmembrane region" description="Helical" evidence="15">
    <location>
        <begin position="371"/>
        <end position="394"/>
    </location>
</feature>
<dbReference type="PRINTS" id="PR01465">
    <property type="entry name" value="ELKCHANNEL"/>
</dbReference>
<dbReference type="InterPro" id="IPR003950">
    <property type="entry name" value="K_chnl_volt-dep_ELK"/>
</dbReference>
<feature type="compositionally biased region" description="Basic and acidic residues" evidence="14">
    <location>
        <begin position="1291"/>
        <end position="1305"/>
    </location>
</feature>
<evidence type="ECO:0000259" key="16">
    <source>
        <dbReference type="PROSITE" id="PS50042"/>
    </source>
</evidence>
<dbReference type="SUPFAM" id="SSF55785">
    <property type="entry name" value="PYP-like sensor domain (PAS domain)"/>
    <property type="match status" value="1"/>
</dbReference>
<dbReference type="InterPro" id="IPR003938">
    <property type="entry name" value="K_chnl_volt-dep_EAG/ELK/ERG"/>
</dbReference>
<feature type="compositionally biased region" description="Polar residues" evidence="14">
    <location>
        <begin position="1013"/>
        <end position="1023"/>
    </location>
</feature>
<dbReference type="PANTHER" id="PTHR10217:SF637">
    <property type="entry name" value="EAG-LIKE K[+] CHANNEL, ISOFORM A"/>
    <property type="match status" value="1"/>
</dbReference>
<proteinExistence type="predicted"/>
<dbReference type="Pfam" id="PF00027">
    <property type="entry name" value="cNMP_binding"/>
    <property type="match status" value="1"/>
</dbReference>
<comment type="caution">
    <text evidence="18">The sequence shown here is derived from an EMBL/GenBank/DDBJ whole genome shotgun (WGS) entry which is preliminary data.</text>
</comment>
<evidence type="ECO:0000256" key="10">
    <source>
        <dbReference type="ARBA" id="ARBA00023136"/>
    </source>
</evidence>
<keyword evidence="8 15" id="KW-1133">Transmembrane helix</keyword>
<feature type="compositionally biased region" description="Basic and acidic residues" evidence="14">
    <location>
        <begin position="1078"/>
        <end position="1087"/>
    </location>
</feature>
<dbReference type="NCBIfam" id="TIGR00229">
    <property type="entry name" value="sensory_box"/>
    <property type="match status" value="1"/>
</dbReference>
<dbReference type="Proteomes" id="UP001159405">
    <property type="component" value="Unassembled WGS sequence"/>
</dbReference>
<feature type="transmembrane region" description="Helical" evidence="15">
    <location>
        <begin position="434"/>
        <end position="455"/>
    </location>
</feature>
<dbReference type="SUPFAM" id="SSF81324">
    <property type="entry name" value="Voltage-gated potassium channels"/>
    <property type="match status" value="1"/>
</dbReference>
<feature type="compositionally biased region" description="Polar residues" evidence="14">
    <location>
        <begin position="1052"/>
        <end position="1065"/>
    </location>
</feature>
<feature type="region of interest" description="Disordered" evidence="14">
    <location>
        <begin position="786"/>
        <end position="807"/>
    </location>
</feature>
<dbReference type="InterPro" id="IPR001610">
    <property type="entry name" value="PAC"/>
</dbReference>
<dbReference type="Gene3D" id="2.60.120.10">
    <property type="entry name" value="Jelly Rolls"/>
    <property type="match status" value="1"/>
</dbReference>
<feature type="coiled-coil region" evidence="13">
    <location>
        <begin position="1444"/>
        <end position="1471"/>
    </location>
</feature>
<name>A0ABN8NR27_9CNID</name>
<evidence type="ECO:0000256" key="8">
    <source>
        <dbReference type="ARBA" id="ARBA00022989"/>
    </source>
</evidence>